<protein>
    <submittedName>
        <fullName evidence="1">Uncharacterized protein</fullName>
    </submittedName>
</protein>
<proteinExistence type="predicted"/>
<dbReference type="AlphaFoldDB" id="A0A0M2T3N3"/>
<comment type="caution">
    <text evidence="1">The sequence shown here is derived from an EMBL/GenBank/DDBJ whole genome shotgun (WGS) entry which is preliminary data.</text>
</comment>
<keyword evidence="2" id="KW-1185">Reference proteome</keyword>
<reference evidence="1 2" key="1">
    <citation type="submission" date="2015-04" db="EMBL/GenBank/DDBJ databases">
        <title>Taxonomic description and genome sequence of Bacillus campisalis sp. nov., a novel member of the genus Bacillus isolated from solar saltern.</title>
        <authorList>
            <person name="Mathan Kumar R."/>
            <person name="Kaur G."/>
            <person name="Kumar A."/>
            <person name="Singh N.K."/>
            <person name="Kaur N."/>
            <person name="Kumar N."/>
            <person name="Mayilraj S."/>
        </authorList>
    </citation>
    <scope>NUCLEOTIDE SEQUENCE [LARGE SCALE GENOMIC DNA]</scope>
    <source>
        <strain evidence="1 2">SA2-6</strain>
    </source>
</reference>
<dbReference type="PATRIC" id="fig|1408103.3.peg.185"/>
<organism evidence="1 2">
    <name type="scientific">Mesobacillus campisalis</name>
    <dbReference type="NCBI Taxonomy" id="1408103"/>
    <lineage>
        <taxon>Bacteria</taxon>
        <taxon>Bacillati</taxon>
        <taxon>Bacillota</taxon>
        <taxon>Bacilli</taxon>
        <taxon>Bacillales</taxon>
        <taxon>Bacillaceae</taxon>
        <taxon>Mesobacillus</taxon>
    </lineage>
</organism>
<name>A0A0M2T3N3_9BACI</name>
<evidence type="ECO:0000313" key="2">
    <source>
        <dbReference type="Proteomes" id="UP000034166"/>
    </source>
</evidence>
<dbReference type="EMBL" id="LAYY01000001">
    <property type="protein sequence ID" value="KKK39867.1"/>
    <property type="molecule type" value="Genomic_DNA"/>
</dbReference>
<dbReference type="Proteomes" id="UP000034166">
    <property type="component" value="Unassembled WGS sequence"/>
</dbReference>
<accession>A0A0M2T3N3</accession>
<sequence length="61" mass="7118">MIIETSNTFIHDKFRGRICPSPSFFVFSIASPTFFDNRSAFRVINEGTKTYICFMNIMNKK</sequence>
<evidence type="ECO:0000313" key="1">
    <source>
        <dbReference type="EMBL" id="KKK39867.1"/>
    </source>
</evidence>
<gene>
    <name evidence="1" type="ORF">WQ57_00845</name>
</gene>